<organism evidence="6 7">
    <name type="scientific">Microbacterium allomyrinae</name>
    <dbReference type="NCBI Taxonomy" id="2830666"/>
    <lineage>
        <taxon>Bacteria</taxon>
        <taxon>Bacillati</taxon>
        <taxon>Actinomycetota</taxon>
        <taxon>Actinomycetes</taxon>
        <taxon>Micrococcales</taxon>
        <taxon>Microbacteriaceae</taxon>
        <taxon>Microbacterium</taxon>
    </lineage>
</organism>
<comment type="caution">
    <text evidence="6">The sequence shown here is derived from an EMBL/GenBank/DDBJ whole genome shotgun (WGS) entry which is preliminary data.</text>
</comment>
<dbReference type="Proteomes" id="UP001139354">
    <property type="component" value="Unassembled WGS sequence"/>
</dbReference>
<dbReference type="RefSeq" id="WP_229382637.1">
    <property type="nucleotide sequence ID" value="NZ_JAGTTN010000001.1"/>
</dbReference>
<evidence type="ECO:0000256" key="1">
    <source>
        <dbReference type="ARBA" id="ARBA00004776"/>
    </source>
</evidence>
<protein>
    <submittedName>
        <fullName evidence="6">Glycosyltransferase family 2 protein</fullName>
    </submittedName>
</protein>
<dbReference type="EMBL" id="JAGTTN010000001">
    <property type="protein sequence ID" value="MCC2030736.1"/>
    <property type="molecule type" value="Genomic_DNA"/>
</dbReference>
<dbReference type="InterPro" id="IPR001173">
    <property type="entry name" value="Glyco_trans_2-like"/>
</dbReference>
<evidence type="ECO:0000259" key="5">
    <source>
        <dbReference type="Pfam" id="PF00535"/>
    </source>
</evidence>
<keyword evidence="7" id="KW-1185">Reference proteome</keyword>
<keyword evidence="3" id="KW-0328">Glycosyltransferase</keyword>
<dbReference type="Gene3D" id="3.90.550.10">
    <property type="entry name" value="Spore Coat Polysaccharide Biosynthesis Protein SpsA, Chain A"/>
    <property type="match status" value="1"/>
</dbReference>
<evidence type="ECO:0000256" key="2">
    <source>
        <dbReference type="ARBA" id="ARBA00006739"/>
    </source>
</evidence>
<comment type="similarity">
    <text evidence="2">Belongs to the glycosyltransferase 2 family.</text>
</comment>
<sequence>MPGTDLRGFEGVPGVSVIIPHYGDPETTSVLVRALQAQSEPRALEIIVVDDASPIPFPDRPGVNVIRRERNGGFGAAVNAGAQIATGDLLAVLNSDLGIGATFVHDLLEAAIPWQPAVVSPQIVRPSGESEWVGRHFPRTRHYVVEWLTPLARFRHRRELHEAVGHDTRCLSGAVVPVDWVVGAAMMLPLAEFRAVGGFDEGFHMNCEEVDLQRRLRMRGVPSVFAGTVTAVHEGGGSTDPARRRRWLVQSRLRYARKWGAHPRRQRLMLTGASLVNFVVNGIRQLARRPIEARQILRDELGLLRGAG</sequence>
<accession>A0A9X1LRW8</accession>
<dbReference type="Pfam" id="PF00535">
    <property type="entry name" value="Glycos_transf_2"/>
    <property type="match status" value="1"/>
</dbReference>
<dbReference type="AlphaFoldDB" id="A0A9X1LRW8"/>
<evidence type="ECO:0000256" key="4">
    <source>
        <dbReference type="ARBA" id="ARBA00022679"/>
    </source>
</evidence>
<keyword evidence="4" id="KW-0808">Transferase</keyword>
<reference evidence="6" key="1">
    <citation type="submission" date="2021-04" db="EMBL/GenBank/DDBJ databases">
        <title>Microbacterium tenobrionis sp. nov. and Microbacterium allomyrinae sp. nov., isolated from larvae of Tenobrio molitor and Allomyrina dichotoma, respectively.</title>
        <authorList>
            <person name="Lee S.D."/>
        </authorList>
    </citation>
    <scope>NUCLEOTIDE SEQUENCE</scope>
    <source>
        <strain evidence="6">BWT-G7</strain>
    </source>
</reference>
<evidence type="ECO:0000256" key="3">
    <source>
        <dbReference type="ARBA" id="ARBA00022676"/>
    </source>
</evidence>
<dbReference type="GO" id="GO:0016757">
    <property type="term" value="F:glycosyltransferase activity"/>
    <property type="evidence" value="ECO:0007669"/>
    <property type="project" value="UniProtKB-KW"/>
</dbReference>
<evidence type="ECO:0000313" key="7">
    <source>
        <dbReference type="Proteomes" id="UP001139354"/>
    </source>
</evidence>
<proteinExistence type="inferred from homology"/>
<name>A0A9X1LRW8_9MICO</name>
<comment type="pathway">
    <text evidence="1">Cell wall biogenesis; cell wall polysaccharide biosynthesis.</text>
</comment>
<evidence type="ECO:0000313" key="6">
    <source>
        <dbReference type="EMBL" id="MCC2030736.1"/>
    </source>
</evidence>
<dbReference type="InterPro" id="IPR029044">
    <property type="entry name" value="Nucleotide-diphossugar_trans"/>
</dbReference>
<gene>
    <name evidence="6" type="ORF">KEC57_00895</name>
</gene>
<feature type="domain" description="Glycosyltransferase 2-like" evidence="5">
    <location>
        <begin position="16"/>
        <end position="172"/>
    </location>
</feature>
<dbReference type="PANTHER" id="PTHR43179">
    <property type="entry name" value="RHAMNOSYLTRANSFERASE WBBL"/>
    <property type="match status" value="1"/>
</dbReference>
<dbReference type="PANTHER" id="PTHR43179:SF12">
    <property type="entry name" value="GALACTOFURANOSYLTRANSFERASE GLFT2"/>
    <property type="match status" value="1"/>
</dbReference>
<dbReference type="SUPFAM" id="SSF53448">
    <property type="entry name" value="Nucleotide-diphospho-sugar transferases"/>
    <property type="match status" value="1"/>
</dbReference>